<evidence type="ECO:0000256" key="1">
    <source>
        <dbReference type="SAM" id="MobiDB-lite"/>
    </source>
</evidence>
<dbReference type="Proteomes" id="UP000076532">
    <property type="component" value="Unassembled WGS sequence"/>
</dbReference>
<evidence type="ECO:0000313" key="3">
    <source>
        <dbReference type="Proteomes" id="UP000076532"/>
    </source>
</evidence>
<gene>
    <name evidence="2" type="ORF">FIBSPDRAFT_962008</name>
</gene>
<reference evidence="2 3" key="1">
    <citation type="journal article" date="2016" name="Mol. Biol. Evol.">
        <title>Comparative Genomics of Early-Diverging Mushroom-Forming Fungi Provides Insights into the Origins of Lignocellulose Decay Capabilities.</title>
        <authorList>
            <person name="Nagy L.G."/>
            <person name="Riley R."/>
            <person name="Tritt A."/>
            <person name="Adam C."/>
            <person name="Daum C."/>
            <person name="Floudas D."/>
            <person name="Sun H."/>
            <person name="Yadav J.S."/>
            <person name="Pangilinan J."/>
            <person name="Larsson K.H."/>
            <person name="Matsuura K."/>
            <person name="Barry K."/>
            <person name="Labutti K."/>
            <person name="Kuo R."/>
            <person name="Ohm R.A."/>
            <person name="Bhattacharya S.S."/>
            <person name="Shirouzu T."/>
            <person name="Yoshinaga Y."/>
            <person name="Martin F.M."/>
            <person name="Grigoriev I.V."/>
            <person name="Hibbett D.S."/>
        </authorList>
    </citation>
    <scope>NUCLEOTIDE SEQUENCE [LARGE SCALE GENOMIC DNA]</scope>
    <source>
        <strain evidence="2 3">CBS 109695</strain>
    </source>
</reference>
<evidence type="ECO:0000313" key="2">
    <source>
        <dbReference type="EMBL" id="KZP11733.1"/>
    </source>
</evidence>
<accession>A0A166ALG2</accession>
<dbReference type="AlphaFoldDB" id="A0A166ALG2"/>
<sequence length="277" mass="28723">MNGHGECLVPHASWLAPFRSADNEKGIETIKIGNAPRLGAALRERHAADQGHRGEAAAVRVVEAQGGTEAGAGAPTALGELERQRRERQLHAPGHSAHSASGCTDNDDNDTRDYGAADAIAAARPTLAPPTYARADARSPHQPTFAPSHVRADLLARSRVQRRTAGTRSTAPTYPLCVRHPTARAYHAPPAAAAATPELRASATPPPNFGADAATAGALAATHGRTFHACPHPLAPAASCKPPTRRYTGLVHPCADVQLSAQRTHSATKGAAAGADD</sequence>
<name>A0A166ALG2_9AGAM</name>
<dbReference type="EMBL" id="KV417658">
    <property type="protein sequence ID" value="KZP11733.1"/>
    <property type="molecule type" value="Genomic_DNA"/>
</dbReference>
<proteinExistence type="predicted"/>
<protein>
    <submittedName>
        <fullName evidence="2">Uncharacterized protein</fullName>
    </submittedName>
</protein>
<keyword evidence="3" id="KW-1185">Reference proteome</keyword>
<organism evidence="2 3">
    <name type="scientific">Athelia psychrophila</name>
    <dbReference type="NCBI Taxonomy" id="1759441"/>
    <lineage>
        <taxon>Eukaryota</taxon>
        <taxon>Fungi</taxon>
        <taxon>Dikarya</taxon>
        <taxon>Basidiomycota</taxon>
        <taxon>Agaricomycotina</taxon>
        <taxon>Agaricomycetes</taxon>
        <taxon>Agaricomycetidae</taxon>
        <taxon>Atheliales</taxon>
        <taxon>Atheliaceae</taxon>
        <taxon>Athelia</taxon>
    </lineage>
</organism>
<feature type="region of interest" description="Disordered" evidence="1">
    <location>
        <begin position="87"/>
        <end position="112"/>
    </location>
</feature>